<dbReference type="Pfam" id="PF00149">
    <property type="entry name" value="Metallophos"/>
    <property type="match status" value="1"/>
</dbReference>
<dbReference type="Gene3D" id="3.60.21.10">
    <property type="match status" value="1"/>
</dbReference>
<dbReference type="SUPFAM" id="SSF56300">
    <property type="entry name" value="Metallo-dependent phosphatases"/>
    <property type="match status" value="1"/>
</dbReference>
<dbReference type="GO" id="GO:0016787">
    <property type="term" value="F:hydrolase activity"/>
    <property type="evidence" value="ECO:0007669"/>
    <property type="project" value="UniProtKB-KW"/>
</dbReference>
<evidence type="ECO:0000313" key="2">
    <source>
        <dbReference type="EMBL" id="QJE98342.1"/>
    </source>
</evidence>
<proteinExistence type="predicted"/>
<gene>
    <name evidence="2" type="primary">pdeM</name>
    <name evidence="2" type="ORF">HHL09_22005</name>
</gene>
<dbReference type="PANTHER" id="PTHR39323">
    <property type="entry name" value="BLR1149 PROTEIN"/>
    <property type="match status" value="1"/>
</dbReference>
<dbReference type="InterPro" id="IPR004843">
    <property type="entry name" value="Calcineurin-like_PHP"/>
</dbReference>
<dbReference type="InterPro" id="IPR026336">
    <property type="entry name" value="PdeM-like"/>
</dbReference>
<keyword evidence="2" id="KW-0540">Nuclease</keyword>
<protein>
    <submittedName>
        <fullName evidence="2">Ligase-associated DNA damage response endonuclease PdeM</fullName>
        <ecNumber evidence="2">3.1.-.-</ecNumber>
    </submittedName>
</protein>
<dbReference type="InterPro" id="IPR029052">
    <property type="entry name" value="Metallo-depent_PP-like"/>
</dbReference>
<dbReference type="EMBL" id="CP051774">
    <property type="protein sequence ID" value="QJE98342.1"/>
    <property type="molecule type" value="Genomic_DNA"/>
</dbReference>
<dbReference type="GO" id="GO:0004519">
    <property type="term" value="F:endonuclease activity"/>
    <property type="evidence" value="ECO:0007669"/>
    <property type="project" value="UniProtKB-KW"/>
</dbReference>
<dbReference type="KEGG" id="luo:HHL09_22005"/>
<dbReference type="GO" id="GO:0016874">
    <property type="term" value="F:ligase activity"/>
    <property type="evidence" value="ECO:0007669"/>
    <property type="project" value="UniProtKB-KW"/>
</dbReference>
<feature type="domain" description="Calcineurin-like phosphoesterase" evidence="1">
    <location>
        <begin position="56"/>
        <end position="157"/>
    </location>
</feature>
<name>A0A858RN95_9BACT</name>
<accession>A0A858RN95</accession>
<dbReference type="EC" id="3.1.-.-" evidence="2"/>
<evidence type="ECO:0000313" key="3">
    <source>
        <dbReference type="Proteomes" id="UP000501812"/>
    </source>
</evidence>
<evidence type="ECO:0000259" key="1">
    <source>
        <dbReference type="Pfam" id="PF00149"/>
    </source>
</evidence>
<sequence>MGGSTLGNLACWRRRNPPGTNASRPQPCCFKMNLEFQNQSIVLSGDGAVLLSDGTLVVADLHLGKASAFQAQGLAIPEGDSEADLKRLKALCTWHEATRLVINGDLFHSPAGLTPHIEQLLETFVNDMRIPIELTLGNHDRKILRIPPFLSPKDSASYGGFQIIHDPADATKGVPSVTAHWHPVVRIADGKRTNLRLPCFIVRGDMVILPSFGSFTGGQVIAPEKGDRFFVFPGEDVVEVPGELIR</sequence>
<keyword evidence="3" id="KW-1185">Reference proteome</keyword>
<dbReference type="PANTHER" id="PTHR39323:SF1">
    <property type="entry name" value="BLR1149 PROTEIN"/>
    <property type="match status" value="1"/>
</dbReference>
<keyword evidence="2" id="KW-0436">Ligase</keyword>
<dbReference type="Proteomes" id="UP000501812">
    <property type="component" value="Chromosome"/>
</dbReference>
<keyword evidence="2" id="KW-0378">Hydrolase</keyword>
<keyword evidence="2" id="KW-0255">Endonuclease</keyword>
<dbReference type="NCBIfam" id="TIGR04123">
    <property type="entry name" value="P_estr_lig_assc"/>
    <property type="match status" value="1"/>
</dbReference>
<organism evidence="2 3">
    <name type="scientific">Luteolibacter luteus</name>
    <dbReference type="NCBI Taxonomy" id="2728835"/>
    <lineage>
        <taxon>Bacteria</taxon>
        <taxon>Pseudomonadati</taxon>
        <taxon>Verrucomicrobiota</taxon>
        <taxon>Verrucomicrobiia</taxon>
        <taxon>Verrucomicrobiales</taxon>
        <taxon>Verrucomicrobiaceae</taxon>
        <taxon>Luteolibacter</taxon>
    </lineage>
</organism>
<dbReference type="AlphaFoldDB" id="A0A858RN95"/>
<reference evidence="2 3" key="1">
    <citation type="submission" date="2020-04" db="EMBL/GenBank/DDBJ databases">
        <title>Luteolibacter sp. G-1-1-1 isolated from soil.</title>
        <authorList>
            <person name="Dahal R.H."/>
        </authorList>
    </citation>
    <scope>NUCLEOTIDE SEQUENCE [LARGE SCALE GENOMIC DNA]</scope>
    <source>
        <strain evidence="2 3">G-1-1-1</strain>
    </source>
</reference>